<evidence type="ECO:0000256" key="4">
    <source>
        <dbReference type="ARBA" id="ARBA00022679"/>
    </source>
</evidence>
<organism evidence="13 14">
    <name type="scientific">Neorhizobium lilium</name>
    <dbReference type="NCBI Taxonomy" id="2503024"/>
    <lineage>
        <taxon>Bacteria</taxon>
        <taxon>Pseudomonadati</taxon>
        <taxon>Pseudomonadota</taxon>
        <taxon>Alphaproteobacteria</taxon>
        <taxon>Hyphomicrobiales</taxon>
        <taxon>Rhizobiaceae</taxon>
        <taxon>Rhizobium/Agrobacterium group</taxon>
        <taxon>Neorhizobium</taxon>
    </lineage>
</organism>
<sequence length="309" mass="33104">MLSQLDDNTRPATMAGLFELAPAKINLALHVVGRRADGYHLLESIVTFADHGDRLDFAPAERDRFSFSGRFAPALSTGSGKHADNLVLKARDRLRSLLQDQGLAAPPVAIHLEKNLPVAAGIGGGSADAAAALRGLLRLWDVEVSAPELDRLALELGADVPMCLRSEPMLVRGIGEDVTLLPDFPSLALVLANPLVGVSTPQIFRRLERKNNPPIGPKGEGDWVDFLGMLRNDLEPPARSLVPEIAQVSAMLDAEDALLTRMTGSGATCFGLFETMDTARGAASALQRRKPDWYFQAVQTAGHKSGTSS</sequence>
<name>A0A444LG46_9HYPH</name>
<comment type="similarity">
    <text evidence="1 10">Belongs to the GHMP kinase family. IspE subfamily.</text>
</comment>
<dbReference type="SUPFAM" id="SSF55060">
    <property type="entry name" value="GHMP Kinase, C-terminal domain"/>
    <property type="match status" value="1"/>
</dbReference>
<evidence type="ECO:0000256" key="7">
    <source>
        <dbReference type="ARBA" id="ARBA00022840"/>
    </source>
</evidence>
<dbReference type="InterPro" id="IPR006204">
    <property type="entry name" value="GHMP_kinase_N_dom"/>
</dbReference>
<evidence type="ECO:0000256" key="8">
    <source>
        <dbReference type="ARBA" id="ARBA00023229"/>
    </source>
</evidence>
<keyword evidence="8 10" id="KW-0414">Isoprene biosynthesis</keyword>
<dbReference type="InterPro" id="IPR013750">
    <property type="entry name" value="GHMP_kinase_C_dom"/>
</dbReference>
<dbReference type="Gene3D" id="3.30.70.890">
    <property type="entry name" value="GHMP kinase, C-terminal domain"/>
    <property type="match status" value="1"/>
</dbReference>
<keyword evidence="14" id="KW-1185">Reference proteome</keyword>
<evidence type="ECO:0000313" key="14">
    <source>
        <dbReference type="Proteomes" id="UP000287687"/>
    </source>
</evidence>
<dbReference type="UniPathway" id="UPA00056">
    <property type="reaction ID" value="UER00094"/>
</dbReference>
<dbReference type="HAMAP" id="MF_00061">
    <property type="entry name" value="IspE"/>
    <property type="match status" value="1"/>
</dbReference>
<dbReference type="GO" id="GO:0005524">
    <property type="term" value="F:ATP binding"/>
    <property type="evidence" value="ECO:0007669"/>
    <property type="project" value="UniProtKB-UniRule"/>
</dbReference>
<dbReference type="OrthoDB" id="9809438at2"/>
<comment type="function">
    <text evidence="10">Catalyzes the phosphorylation of the position 2 hydroxy group of 4-diphosphocytidyl-2C-methyl-D-erythritol.</text>
</comment>
<dbReference type="InterPro" id="IPR004424">
    <property type="entry name" value="IspE"/>
</dbReference>
<feature type="active site" evidence="10">
    <location>
        <position position="159"/>
    </location>
</feature>
<reference evidence="13 14" key="1">
    <citation type="submission" date="2019-01" db="EMBL/GenBank/DDBJ databases">
        <title>The draft genome of Rhizobium sp. 24NR.</title>
        <authorList>
            <person name="Liu L."/>
            <person name="Liang L."/>
            <person name="Shi S."/>
            <person name="Xu L."/>
            <person name="Wang X."/>
            <person name="Li L."/>
            <person name="Zhang X."/>
        </authorList>
    </citation>
    <scope>NUCLEOTIDE SEQUENCE [LARGE SCALE GENOMIC DNA]</scope>
    <source>
        <strain evidence="13 14">24NR</strain>
    </source>
</reference>
<gene>
    <name evidence="10" type="primary">ispE</name>
    <name evidence="13" type="ORF">EPK99_16045</name>
</gene>
<keyword evidence="4 10" id="KW-0808">Transferase</keyword>
<evidence type="ECO:0000259" key="12">
    <source>
        <dbReference type="Pfam" id="PF08544"/>
    </source>
</evidence>
<dbReference type="PANTHER" id="PTHR43527">
    <property type="entry name" value="4-DIPHOSPHOCYTIDYL-2-C-METHYL-D-ERYTHRITOL KINASE, CHLOROPLASTIC"/>
    <property type="match status" value="1"/>
</dbReference>
<dbReference type="EC" id="2.7.1.148" evidence="2 10"/>
<evidence type="ECO:0000259" key="11">
    <source>
        <dbReference type="Pfam" id="PF00288"/>
    </source>
</evidence>
<dbReference type="EMBL" id="SBIP01000003">
    <property type="protein sequence ID" value="RWX77158.1"/>
    <property type="molecule type" value="Genomic_DNA"/>
</dbReference>
<evidence type="ECO:0000256" key="2">
    <source>
        <dbReference type="ARBA" id="ARBA00012052"/>
    </source>
</evidence>
<comment type="pathway">
    <text evidence="10">Isoprenoid biosynthesis; isopentenyl diphosphate biosynthesis via DXP pathway; isopentenyl diphosphate from 1-deoxy-D-xylulose 5-phosphate: step 3/6.</text>
</comment>
<evidence type="ECO:0000313" key="13">
    <source>
        <dbReference type="EMBL" id="RWX77158.1"/>
    </source>
</evidence>
<keyword evidence="5 10" id="KW-0547">Nucleotide-binding</keyword>
<feature type="domain" description="GHMP kinase C-terminal" evidence="12">
    <location>
        <begin position="220"/>
        <end position="289"/>
    </location>
</feature>
<dbReference type="InterPro" id="IPR020568">
    <property type="entry name" value="Ribosomal_Su5_D2-typ_SF"/>
</dbReference>
<evidence type="ECO:0000256" key="10">
    <source>
        <dbReference type="HAMAP-Rule" id="MF_00061"/>
    </source>
</evidence>
<dbReference type="Gene3D" id="3.30.230.10">
    <property type="match status" value="1"/>
</dbReference>
<keyword evidence="6 10" id="KW-0418">Kinase</keyword>
<dbReference type="NCBIfam" id="NF011202">
    <property type="entry name" value="PRK14608.1"/>
    <property type="match status" value="1"/>
</dbReference>
<dbReference type="Pfam" id="PF00288">
    <property type="entry name" value="GHMP_kinases_N"/>
    <property type="match status" value="1"/>
</dbReference>
<dbReference type="Pfam" id="PF08544">
    <property type="entry name" value="GHMP_kinases_C"/>
    <property type="match status" value="1"/>
</dbReference>
<dbReference type="GO" id="GO:0016114">
    <property type="term" value="P:terpenoid biosynthetic process"/>
    <property type="evidence" value="ECO:0007669"/>
    <property type="project" value="UniProtKB-UniRule"/>
</dbReference>
<dbReference type="SUPFAM" id="SSF54211">
    <property type="entry name" value="Ribosomal protein S5 domain 2-like"/>
    <property type="match status" value="1"/>
</dbReference>
<protein>
    <recommendedName>
        <fullName evidence="3 10">4-diphosphocytidyl-2-C-methyl-D-erythritol kinase</fullName>
        <shortName evidence="10">CMK</shortName>
        <ecNumber evidence="2 10">2.7.1.148</ecNumber>
    </recommendedName>
    <alternativeName>
        <fullName evidence="9 10">4-(cytidine-5'-diphospho)-2-C-methyl-D-erythritol kinase</fullName>
    </alternativeName>
</protein>
<proteinExistence type="inferred from homology"/>
<dbReference type="RefSeq" id="WP_128444072.1">
    <property type="nucleotide sequence ID" value="NZ_SBIP01000003.1"/>
</dbReference>
<dbReference type="GO" id="GO:0019288">
    <property type="term" value="P:isopentenyl diphosphate biosynthetic process, methylerythritol 4-phosphate pathway"/>
    <property type="evidence" value="ECO:0007669"/>
    <property type="project" value="UniProtKB-UniRule"/>
</dbReference>
<dbReference type="GO" id="GO:0050515">
    <property type="term" value="F:4-(cytidine 5'-diphospho)-2-C-methyl-D-erythritol kinase activity"/>
    <property type="evidence" value="ECO:0007669"/>
    <property type="project" value="UniProtKB-UniRule"/>
</dbReference>
<keyword evidence="7 10" id="KW-0067">ATP-binding</keyword>
<dbReference type="PIRSF" id="PIRSF010376">
    <property type="entry name" value="IspE"/>
    <property type="match status" value="1"/>
</dbReference>
<accession>A0A444LG46</accession>
<evidence type="ECO:0000256" key="9">
    <source>
        <dbReference type="ARBA" id="ARBA00032554"/>
    </source>
</evidence>
<comment type="catalytic activity">
    <reaction evidence="10">
        <text>4-CDP-2-C-methyl-D-erythritol + ATP = 4-CDP-2-C-methyl-D-erythritol 2-phosphate + ADP + H(+)</text>
        <dbReference type="Rhea" id="RHEA:18437"/>
        <dbReference type="ChEBI" id="CHEBI:15378"/>
        <dbReference type="ChEBI" id="CHEBI:30616"/>
        <dbReference type="ChEBI" id="CHEBI:57823"/>
        <dbReference type="ChEBI" id="CHEBI:57919"/>
        <dbReference type="ChEBI" id="CHEBI:456216"/>
        <dbReference type="EC" id="2.7.1.148"/>
    </reaction>
</comment>
<feature type="active site" evidence="10">
    <location>
        <position position="24"/>
    </location>
</feature>
<evidence type="ECO:0000256" key="1">
    <source>
        <dbReference type="ARBA" id="ARBA00009684"/>
    </source>
</evidence>
<dbReference type="AlphaFoldDB" id="A0A444LG46"/>
<dbReference type="InterPro" id="IPR036554">
    <property type="entry name" value="GHMP_kinase_C_sf"/>
</dbReference>
<dbReference type="PANTHER" id="PTHR43527:SF2">
    <property type="entry name" value="4-DIPHOSPHOCYTIDYL-2-C-METHYL-D-ERYTHRITOL KINASE, CHLOROPLASTIC"/>
    <property type="match status" value="1"/>
</dbReference>
<evidence type="ECO:0000256" key="3">
    <source>
        <dbReference type="ARBA" id="ARBA00017473"/>
    </source>
</evidence>
<dbReference type="Proteomes" id="UP000287687">
    <property type="component" value="Unassembled WGS sequence"/>
</dbReference>
<dbReference type="NCBIfam" id="TIGR00154">
    <property type="entry name" value="ispE"/>
    <property type="match status" value="1"/>
</dbReference>
<feature type="binding site" evidence="10">
    <location>
        <begin position="117"/>
        <end position="127"/>
    </location>
    <ligand>
        <name>ATP</name>
        <dbReference type="ChEBI" id="CHEBI:30616"/>
    </ligand>
</feature>
<evidence type="ECO:0000256" key="5">
    <source>
        <dbReference type="ARBA" id="ARBA00022741"/>
    </source>
</evidence>
<feature type="domain" description="GHMP kinase N-terminal" evidence="11">
    <location>
        <begin position="85"/>
        <end position="165"/>
    </location>
</feature>
<dbReference type="InterPro" id="IPR014721">
    <property type="entry name" value="Ribsml_uS5_D2-typ_fold_subgr"/>
</dbReference>
<comment type="caution">
    <text evidence="13">The sequence shown here is derived from an EMBL/GenBank/DDBJ whole genome shotgun (WGS) entry which is preliminary data.</text>
</comment>
<evidence type="ECO:0000256" key="6">
    <source>
        <dbReference type="ARBA" id="ARBA00022777"/>
    </source>
</evidence>